<evidence type="ECO:0000313" key="1">
    <source>
        <dbReference type="EMBL" id="AKN37018.1"/>
    </source>
</evidence>
<dbReference type="EMBL" id="KP795522">
    <property type="protein sequence ID" value="AKN37018.1"/>
    <property type="molecule type" value="Genomic_DNA"/>
</dbReference>
<protein>
    <recommendedName>
        <fullName evidence="2">Transcriptional regulator</fullName>
    </recommendedName>
</protein>
<evidence type="ECO:0008006" key="2">
    <source>
        <dbReference type="Google" id="ProtNLM"/>
    </source>
</evidence>
<name>A0A0H3ZLI1_9VIBR</name>
<reference evidence="1" key="1">
    <citation type="journal article" date="2015" name="MBio">
        <title>Eco-Evolutionary Dynamics of Episomes among Ecologically Cohesive Bacterial Populations.</title>
        <authorList>
            <person name="Xue H."/>
            <person name="Cordero O.X."/>
            <person name="Camas F.M."/>
            <person name="Trimble W."/>
            <person name="Meyer F."/>
            <person name="Guglielmini J."/>
            <person name="Rocha E.P."/>
            <person name="Polz M.F."/>
        </authorList>
    </citation>
    <scope>NUCLEOTIDE SEQUENCE</scope>
    <source>
        <strain evidence="1">FF_61</strain>
    </source>
</reference>
<proteinExistence type="predicted"/>
<sequence length="67" mass="7622">MRTASERAKDLGMKNLKEVSELSGVSTQNLNNWLGKKPDLFEVVLLGCMEKKKRLSADDNKRKDVEK</sequence>
<accession>A0A0H3ZLI1</accession>
<dbReference type="AlphaFoldDB" id="A0A0H3ZLI1"/>
<organism evidence="1">
    <name type="scientific">Vibrio cyclitrophicus</name>
    <dbReference type="NCBI Taxonomy" id="47951"/>
    <lineage>
        <taxon>Bacteria</taxon>
        <taxon>Pseudomonadati</taxon>
        <taxon>Pseudomonadota</taxon>
        <taxon>Gammaproteobacteria</taxon>
        <taxon>Vibrionales</taxon>
        <taxon>Vibrionaceae</taxon>
        <taxon>Vibrio</taxon>
    </lineage>
</organism>